<proteinExistence type="predicted"/>
<accession>A0A401YEV3</accession>
<evidence type="ECO:0000313" key="3">
    <source>
        <dbReference type="Proteomes" id="UP000286931"/>
    </source>
</evidence>
<reference evidence="2 3" key="1">
    <citation type="submission" date="2018-12" db="EMBL/GenBank/DDBJ databases">
        <title>Draft genome sequence of Embleya hyalina NBRC 13850T.</title>
        <authorList>
            <person name="Komaki H."/>
            <person name="Hosoyama A."/>
            <person name="Kimura A."/>
            <person name="Ichikawa N."/>
            <person name="Tamura T."/>
        </authorList>
    </citation>
    <scope>NUCLEOTIDE SEQUENCE [LARGE SCALE GENOMIC DNA]</scope>
    <source>
        <strain evidence="2 3">NBRC 13850</strain>
    </source>
</reference>
<evidence type="ECO:0000256" key="1">
    <source>
        <dbReference type="SAM" id="Phobius"/>
    </source>
</evidence>
<dbReference type="PANTHER" id="PTHR36840">
    <property type="entry name" value="BLL5714 PROTEIN"/>
    <property type="match status" value="1"/>
</dbReference>
<feature type="transmembrane region" description="Helical" evidence="1">
    <location>
        <begin position="27"/>
        <end position="45"/>
    </location>
</feature>
<dbReference type="Proteomes" id="UP000286931">
    <property type="component" value="Unassembled WGS sequence"/>
</dbReference>
<feature type="transmembrane region" description="Helical" evidence="1">
    <location>
        <begin position="52"/>
        <end position="69"/>
    </location>
</feature>
<keyword evidence="1" id="KW-0812">Transmembrane</keyword>
<keyword evidence="1" id="KW-1133">Transmembrane helix</keyword>
<dbReference type="InterPro" id="IPR010640">
    <property type="entry name" value="Low_temperature_requirement_A"/>
</dbReference>
<evidence type="ECO:0000313" key="2">
    <source>
        <dbReference type="EMBL" id="GCD93141.1"/>
    </source>
</evidence>
<feature type="transmembrane region" description="Helical" evidence="1">
    <location>
        <begin position="371"/>
        <end position="389"/>
    </location>
</feature>
<sequence>MSAPVPADRSAADDSERAEQRATWTELFFDLVVVAGVAQLAHLLHDPSPDDVALYALLYPALWIAWTGFTVRGSVEGERAAVPAMLVGMLGMAVLASSVADIRDGSGTVFILAYVALRWFAGHLWQGGAITIAMDWPLAQLGIGTTPWLISLWVDAPARYGLWALGLVLDFLILFTVSGTRTLGAATRRVDRLLRRRADRERTPAPSVEAAYTNTPHLAERLGLYVIIVLGEGVSQVVSAASDTTRDPGTLGTALGAFALLVGVWSLSLLQGFAGIPHLRAGVLPLRRTMLLHGVSTGLVGALAAGLGVAVAARGAVPSGNRWLLCGAVAAWECVVLIGDLTAGRPSMGTFVRALPGPAVALGLSALGDRIGIAVLVWVLAAIVIRHVLSGPSRRLPAAPAGHHPPSP</sequence>
<organism evidence="2 3">
    <name type="scientific">Embleya hyalina</name>
    <dbReference type="NCBI Taxonomy" id="516124"/>
    <lineage>
        <taxon>Bacteria</taxon>
        <taxon>Bacillati</taxon>
        <taxon>Actinomycetota</taxon>
        <taxon>Actinomycetes</taxon>
        <taxon>Kitasatosporales</taxon>
        <taxon>Streptomycetaceae</taxon>
        <taxon>Embleya</taxon>
    </lineage>
</organism>
<protein>
    <recommendedName>
        <fullName evidence="4">Low temperature requirement protein A</fullName>
    </recommendedName>
</protein>
<keyword evidence="3" id="KW-1185">Reference proteome</keyword>
<evidence type="ECO:0008006" key="4">
    <source>
        <dbReference type="Google" id="ProtNLM"/>
    </source>
</evidence>
<gene>
    <name evidence="2" type="ORF">EHYA_00784</name>
</gene>
<name>A0A401YEV3_9ACTN</name>
<keyword evidence="1" id="KW-0472">Membrane</keyword>
<dbReference type="Pfam" id="PF06772">
    <property type="entry name" value="LtrA"/>
    <property type="match status" value="1"/>
</dbReference>
<feature type="transmembrane region" description="Helical" evidence="1">
    <location>
        <begin position="160"/>
        <end position="179"/>
    </location>
</feature>
<feature type="transmembrane region" description="Helical" evidence="1">
    <location>
        <begin position="81"/>
        <end position="100"/>
    </location>
</feature>
<dbReference type="OrthoDB" id="7698234at2"/>
<feature type="transmembrane region" description="Helical" evidence="1">
    <location>
        <begin position="254"/>
        <end position="279"/>
    </location>
</feature>
<dbReference type="AlphaFoldDB" id="A0A401YEV3"/>
<dbReference type="RefSeq" id="WP_126635409.1">
    <property type="nucleotide sequence ID" value="NZ_BIFH01000013.1"/>
</dbReference>
<comment type="caution">
    <text evidence="2">The sequence shown here is derived from an EMBL/GenBank/DDBJ whole genome shotgun (WGS) entry which is preliminary data.</text>
</comment>
<dbReference type="PANTHER" id="PTHR36840:SF1">
    <property type="entry name" value="BLL5714 PROTEIN"/>
    <property type="match status" value="1"/>
</dbReference>
<dbReference type="EMBL" id="BIFH01000013">
    <property type="protein sequence ID" value="GCD93141.1"/>
    <property type="molecule type" value="Genomic_DNA"/>
</dbReference>
<feature type="transmembrane region" description="Helical" evidence="1">
    <location>
        <begin position="291"/>
        <end position="313"/>
    </location>
</feature>